<reference evidence="12" key="1">
    <citation type="submission" date="2019-11" db="EMBL/GenBank/DDBJ databases">
        <title>Genomes of ocular Pseudomonas aeruginosa isolates.</title>
        <authorList>
            <person name="Khan M."/>
            <person name="Rice S.A."/>
            <person name="Willcox M.D.P."/>
            <person name="Stapleton F."/>
        </authorList>
    </citation>
    <scope>NUCLEOTIDE SEQUENCE</scope>
    <source>
        <strain evidence="12">PA206</strain>
    </source>
</reference>
<dbReference type="Pfam" id="PF12693">
    <property type="entry name" value="GspL_C"/>
    <property type="match status" value="1"/>
</dbReference>
<dbReference type="PIRSF" id="PIRSF015761">
    <property type="entry name" value="Protein_L"/>
    <property type="match status" value="1"/>
</dbReference>
<dbReference type="EMBL" id="WOAJ01000008">
    <property type="protein sequence ID" value="MUI60025.1"/>
    <property type="molecule type" value="Genomic_DNA"/>
</dbReference>
<proteinExistence type="inferred from homology"/>
<dbReference type="GO" id="GO:0015628">
    <property type="term" value="P:protein secretion by the type II secretion system"/>
    <property type="evidence" value="ECO:0007669"/>
    <property type="project" value="InterPro"/>
</dbReference>
<name>A0A6A9JXN9_PSEAI</name>
<keyword evidence="6" id="KW-0812">Transmembrane</keyword>
<evidence type="ECO:0000256" key="2">
    <source>
        <dbReference type="ARBA" id="ARBA00005318"/>
    </source>
</evidence>
<dbReference type="GO" id="GO:0005886">
    <property type="term" value="C:plasma membrane"/>
    <property type="evidence" value="ECO:0007669"/>
    <property type="project" value="UniProtKB-SubCell"/>
</dbReference>
<gene>
    <name evidence="12" type="ORF">GNQ20_19650</name>
</gene>
<comment type="similarity">
    <text evidence="2">Belongs to the GSP L family.</text>
</comment>
<evidence type="ECO:0000256" key="5">
    <source>
        <dbReference type="ARBA" id="ARBA00022519"/>
    </source>
</evidence>
<accession>A0A6A9JXN9</accession>
<dbReference type="NCBIfam" id="TIGR01709">
    <property type="entry name" value="typeII_sec_gspL"/>
    <property type="match status" value="1"/>
</dbReference>
<dbReference type="InterPro" id="IPR024230">
    <property type="entry name" value="GspL_cyto_dom"/>
</dbReference>
<dbReference type="RefSeq" id="WP_033969853.1">
    <property type="nucleotide sequence ID" value="NZ_BSBA01000011.1"/>
</dbReference>
<dbReference type="Pfam" id="PF05134">
    <property type="entry name" value="T2SSL"/>
    <property type="match status" value="1"/>
</dbReference>
<evidence type="ECO:0000256" key="9">
    <source>
        <dbReference type="ARBA" id="ARBA00023136"/>
    </source>
</evidence>
<keyword evidence="8" id="KW-1133">Transmembrane helix</keyword>
<keyword evidence="5" id="KW-0997">Cell inner membrane</keyword>
<evidence type="ECO:0000256" key="8">
    <source>
        <dbReference type="ARBA" id="ARBA00022989"/>
    </source>
</evidence>
<dbReference type="Gene3D" id="3.30.420.380">
    <property type="match status" value="1"/>
</dbReference>
<evidence type="ECO:0000256" key="4">
    <source>
        <dbReference type="ARBA" id="ARBA00022475"/>
    </source>
</evidence>
<dbReference type="AlphaFoldDB" id="A0A6A9JXN9"/>
<dbReference type="InterPro" id="IPR043129">
    <property type="entry name" value="ATPase_NBD"/>
</dbReference>
<keyword evidence="7" id="KW-0653">Protein transport</keyword>
<dbReference type="Gene3D" id="3.30.1360.100">
    <property type="entry name" value="General secretion pathway protein M, EpsM"/>
    <property type="match status" value="1"/>
</dbReference>
<feature type="domain" description="GspL cytoplasmic actin-ATPase-like" evidence="10">
    <location>
        <begin position="16"/>
        <end position="171"/>
    </location>
</feature>
<comment type="subcellular location">
    <subcellularLocation>
        <location evidence="1">Cell inner membrane</location>
        <topology evidence="1">Single-pass membrane protein</topology>
    </subcellularLocation>
</comment>
<dbReference type="InterPro" id="IPR007812">
    <property type="entry name" value="T2SS_protein-GspL"/>
</dbReference>
<evidence type="ECO:0000256" key="7">
    <source>
        <dbReference type="ARBA" id="ARBA00022927"/>
    </source>
</evidence>
<organism evidence="12">
    <name type="scientific">Pseudomonas aeruginosa</name>
    <dbReference type="NCBI Taxonomy" id="287"/>
    <lineage>
        <taxon>Bacteria</taxon>
        <taxon>Pseudomonadati</taxon>
        <taxon>Pseudomonadota</taxon>
        <taxon>Gammaproteobacteria</taxon>
        <taxon>Pseudomonadales</taxon>
        <taxon>Pseudomonadaceae</taxon>
        <taxon>Pseudomonas</taxon>
    </lineage>
</organism>
<evidence type="ECO:0000256" key="6">
    <source>
        <dbReference type="ARBA" id="ARBA00022692"/>
    </source>
</evidence>
<evidence type="ECO:0000259" key="11">
    <source>
        <dbReference type="Pfam" id="PF12693"/>
    </source>
</evidence>
<evidence type="ECO:0000256" key="1">
    <source>
        <dbReference type="ARBA" id="ARBA00004377"/>
    </source>
</evidence>
<dbReference type="InterPro" id="IPR025691">
    <property type="entry name" value="GspL_pp_dom"/>
</dbReference>
<dbReference type="GO" id="GO:0015627">
    <property type="term" value="C:type II protein secretion system complex"/>
    <property type="evidence" value="ECO:0007669"/>
    <property type="project" value="InterPro"/>
</dbReference>
<sequence>MQAWLYLTSTADDAPLTWWRADGDVRHGNLEQAAGELAGAELVLLLPAEATSHHEVEVPARSGRWLRQALHSALEERLLEDLDELHLARSGLRDGRFCRLFAVRADWLRERLAQLAAARLQPRRIHVDADCLPGDPPLALRCAGRWLVAAGSSQRLALDDAHLEDLESLLPQGLRRSEESPWPLLAEGTQHAIDLCQETFAARSAKRIRWPLLALLAIVACAAQLGQDIAHRLLLEQRSTELRQENLALWQQHFPNEGRVVDLARQVQSRLREDGQLPVDLARRLDRLANDWSAGGGATATVRRLDYQAGEGWSLQVGAPAFADLERLREGLTRQGLDVQADSSVRDVEGVSARLQIKD</sequence>
<protein>
    <submittedName>
        <fullName evidence="12">General secretion pathway protein GspL</fullName>
    </submittedName>
</protein>
<evidence type="ECO:0000313" key="12">
    <source>
        <dbReference type="EMBL" id="MUI60025.1"/>
    </source>
</evidence>
<dbReference type="SUPFAM" id="SSF53067">
    <property type="entry name" value="Actin-like ATPase domain"/>
    <property type="match status" value="1"/>
</dbReference>
<evidence type="ECO:0000259" key="10">
    <source>
        <dbReference type="Pfam" id="PF05134"/>
    </source>
</evidence>
<keyword evidence="4" id="KW-1003">Cell membrane</keyword>
<feature type="domain" description="GspL periplasmic" evidence="11">
    <location>
        <begin position="209"/>
        <end position="358"/>
    </location>
</feature>
<comment type="caution">
    <text evidence="12">The sequence shown here is derived from an EMBL/GenBank/DDBJ whole genome shotgun (WGS) entry which is preliminary data.</text>
</comment>
<evidence type="ECO:0000256" key="3">
    <source>
        <dbReference type="ARBA" id="ARBA00022448"/>
    </source>
</evidence>
<keyword evidence="3" id="KW-0813">Transport</keyword>
<dbReference type="GO" id="GO:0009276">
    <property type="term" value="C:Gram-negative-bacterium-type cell wall"/>
    <property type="evidence" value="ECO:0007669"/>
    <property type="project" value="InterPro"/>
</dbReference>
<keyword evidence="9" id="KW-0472">Membrane</keyword>